<gene>
    <name evidence="1" type="ORF">BDQ12DRAFT_691944</name>
</gene>
<organism evidence="1 2">
    <name type="scientific">Crucibulum laeve</name>
    <dbReference type="NCBI Taxonomy" id="68775"/>
    <lineage>
        <taxon>Eukaryota</taxon>
        <taxon>Fungi</taxon>
        <taxon>Dikarya</taxon>
        <taxon>Basidiomycota</taxon>
        <taxon>Agaricomycotina</taxon>
        <taxon>Agaricomycetes</taxon>
        <taxon>Agaricomycetidae</taxon>
        <taxon>Agaricales</taxon>
        <taxon>Agaricineae</taxon>
        <taxon>Nidulariaceae</taxon>
        <taxon>Crucibulum</taxon>
    </lineage>
</organism>
<reference evidence="1 2" key="1">
    <citation type="journal article" date="2019" name="Nat. Ecol. Evol.">
        <title>Megaphylogeny resolves global patterns of mushroom evolution.</title>
        <authorList>
            <person name="Varga T."/>
            <person name="Krizsan K."/>
            <person name="Foldi C."/>
            <person name="Dima B."/>
            <person name="Sanchez-Garcia M."/>
            <person name="Sanchez-Ramirez S."/>
            <person name="Szollosi G.J."/>
            <person name="Szarkandi J.G."/>
            <person name="Papp V."/>
            <person name="Albert L."/>
            <person name="Andreopoulos W."/>
            <person name="Angelini C."/>
            <person name="Antonin V."/>
            <person name="Barry K.W."/>
            <person name="Bougher N.L."/>
            <person name="Buchanan P."/>
            <person name="Buyck B."/>
            <person name="Bense V."/>
            <person name="Catcheside P."/>
            <person name="Chovatia M."/>
            <person name="Cooper J."/>
            <person name="Damon W."/>
            <person name="Desjardin D."/>
            <person name="Finy P."/>
            <person name="Geml J."/>
            <person name="Haridas S."/>
            <person name="Hughes K."/>
            <person name="Justo A."/>
            <person name="Karasinski D."/>
            <person name="Kautmanova I."/>
            <person name="Kiss B."/>
            <person name="Kocsube S."/>
            <person name="Kotiranta H."/>
            <person name="LaButti K.M."/>
            <person name="Lechner B.E."/>
            <person name="Liimatainen K."/>
            <person name="Lipzen A."/>
            <person name="Lukacs Z."/>
            <person name="Mihaltcheva S."/>
            <person name="Morgado L.N."/>
            <person name="Niskanen T."/>
            <person name="Noordeloos M.E."/>
            <person name="Ohm R.A."/>
            <person name="Ortiz-Santana B."/>
            <person name="Ovrebo C."/>
            <person name="Racz N."/>
            <person name="Riley R."/>
            <person name="Savchenko A."/>
            <person name="Shiryaev A."/>
            <person name="Soop K."/>
            <person name="Spirin V."/>
            <person name="Szebenyi C."/>
            <person name="Tomsovsky M."/>
            <person name="Tulloss R.E."/>
            <person name="Uehling J."/>
            <person name="Grigoriev I.V."/>
            <person name="Vagvolgyi C."/>
            <person name="Papp T."/>
            <person name="Martin F.M."/>
            <person name="Miettinen O."/>
            <person name="Hibbett D.S."/>
            <person name="Nagy L.G."/>
        </authorList>
    </citation>
    <scope>NUCLEOTIDE SEQUENCE [LARGE SCALE GENOMIC DNA]</scope>
    <source>
        <strain evidence="1 2">CBS 166.37</strain>
    </source>
</reference>
<protein>
    <recommendedName>
        <fullName evidence="3">BTB domain-containing protein</fullName>
    </recommendedName>
</protein>
<accession>A0A5C3LVQ4</accession>
<evidence type="ECO:0000313" key="2">
    <source>
        <dbReference type="Proteomes" id="UP000308652"/>
    </source>
</evidence>
<proteinExistence type="predicted"/>
<dbReference type="STRING" id="68775.A0A5C3LVQ4"/>
<dbReference type="AlphaFoldDB" id="A0A5C3LVQ4"/>
<sequence length="373" mass="41940">MSPPGDTSTVLEHNGSSSELTLPQKHPMYWFDDGSIIIRVENTLFKLHLTLISRHSAYFSAYTTAHLFSRGEAPTGLKLFNQCDDEIESSGYLFIDTEHSRGVVAADMVVLLEHLYHDVPLTSNASLDRVASILRITSPQQLDFPRLHEHAKDLFGAMFPAGPTPFSYPHPLHDALTLATDFDIPSVRKALLYSLVTTTHFDTEDMPELSPVDDVMDPPRQTSLVTAPAAPISIQHTAANVESDPIAIHMISTLKSQAQRRTLTPSDVELCRRLMTKLIDHFTPTLFTPAATPHMACTDVFADTWMSLVIQPALEDDGVYKPLETLERIKGIDWATHGLCPACVIEKREEWTEEQYIVWRLMDEWLESNYRIS</sequence>
<name>A0A5C3LVQ4_9AGAR</name>
<dbReference type="OrthoDB" id="3249359at2759"/>
<dbReference type="EMBL" id="ML213662">
    <property type="protein sequence ID" value="TFK32821.1"/>
    <property type="molecule type" value="Genomic_DNA"/>
</dbReference>
<keyword evidence="2" id="KW-1185">Reference proteome</keyword>
<evidence type="ECO:0000313" key="1">
    <source>
        <dbReference type="EMBL" id="TFK32821.1"/>
    </source>
</evidence>
<evidence type="ECO:0008006" key="3">
    <source>
        <dbReference type="Google" id="ProtNLM"/>
    </source>
</evidence>
<dbReference type="Proteomes" id="UP000308652">
    <property type="component" value="Unassembled WGS sequence"/>
</dbReference>